<evidence type="ECO:0000313" key="1">
    <source>
        <dbReference type="EMBL" id="TYG76689.1"/>
    </source>
</evidence>
<dbReference type="Proteomes" id="UP000323506">
    <property type="component" value="Chromosome D03"/>
</dbReference>
<sequence length="105" mass="12200">MLLMGCLLLKPVSLPKRTAIPRIICSCTLWLDTFHFLTRCLGIEASFLIFFLTIPSCQKWMNLIRHPNFTTPPSCHYFLKFARPLIRPKALYITQLYAICLRLAL</sequence>
<evidence type="ECO:0000313" key="2">
    <source>
        <dbReference type="Proteomes" id="UP000323506"/>
    </source>
</evidence>
<reference evidence="1 2" key="1">
    <citation type="submission" date="2019-06" db="EMBL/GenBank/DDBJ databases">
        <title>WGS assembly of Gossypium darwinii.</title>
        <authorList>
            <person name="Chen Z.J."/>
            <person name="Sreedasyam A."/>
            <person name="Ando A."/>
            <person name="Song Q."/>
            <person name="De L."/>
            <person name="Hulse-Kemp A."/>
            <person name="Ding M."/>
            <person name="Ye W."/>
            <person name="Kirkbride R."/>
            <person name="Jenkins J."/>
            <person name="Plott C."/>
            <person name="Lovell J."/>
            <person name="Lin Y.-M."/>
            <person name="Vaughn R."/>
            <person name="Liu B."/>
            <person name="Li W."/>
            <person name="Simpson S."/>
            <person name="Scheffler B."/>
            <person name="Saski C."/>
            <person name="Grover C."/>
            <person name="Hu G."/>
            <person name="Conover J."/>
            <person name="Carlson J."/>
            <person name="Shu S."/>
            <person name="Boston L."/>
            <person name="Williams M."/>
            <person name="Peterson D."/>
            <person name="Mcgee K."/>
            <person name="Jones D."/>
            <person name="Wendel J."/>
            <person name="Stelly D."/>
            <person name="Grimwood J."/>
            <person name="Schmutz J."/>
        </authorList>
    </citation>
    <scope>NUCLEOTIDE SEQUENCE [LARGE SCALE GENOMIC DNA]</scope>
    <source>
        <strain evidence="1">1808015.09</strain>
    </source>
</reference>
<dbReference type="AlphaFoldDB" id="A0A5D2D4Z2"/>
<dbReference type="EMBL" id="CM017703">
    <property type="protein sequence ID" value="TYG76689.1"/>
    <property type="molecule type" value="Genomic_DNA"/>
</dbReference>
<name>A0A5D2D4Z2_GOSDA</name>
<organism evidence="1 2">
    <name type="scientific">Gossypium darwinii</name>
    <name type="common">Darwin's cotton</name>
    <name type="synonym">Gossypium barbadense var. darwinii</name>
    <dbReference type="NCBI Taxonomy" id="34276"/>
    <lineage>
        <taxon>Eukaryota</taxon>
        <taxon>Viridiplantae</taxon>
        <taxon>Streptophyta</taxon>
        <taxon>Embryophyta</taxon>
        <taxon>Tracheophyta</taxon>
        <taxon>Spermatophyta</taxon>
        <taxon>Magnoliopsida</taxon>
        <taxon>eudicotyledons</taxon>
        <taxon>Gunneridae</taxon>
        <taxon>Pentapetalae</taxon>
        <taxon>rosids</taxon>
        <taxon>malvids</taxon>
        <taxon>Malvales</taxon>
        <taxon>Malvaceae</taxon>
        <taxon>Malvoideae</taxon>
        <taxon>Gossypium</taxon>
    </lineage>
</organism>
<protein>
    <submittedName>
        <fullName evidence="1">Uncharacterized protein</fullName>
    </submittedName>
</protein>
<keyword evidence="2" id="KW-1185">Reference proteome</keyword>
<accession>A0A5D2D4Z2</accession>
<gene>
    <name evidence="1" type="ORF">ES288_D03G133400v1</name>
</gene>
<proteinExistence type="predicted"/>